<evidence type="ECO:0000313" key="2">
    <source>
        <dbReference type="Proteomes" id="UP000334019"/>
    </source>
</evidence>
<dbReference type="Proteomes" id="UP000334019">
    <property type="component" value="Chromosome"/>
</dbReference>
<name>A0A5Q2RJL6_9ACTN</name>
<accession>A0A5Q2RJL6</accession>
<dbReference type="RefSeq" id="WP_153758857.1">
    <property type="nucleotide sequence ID" value="NZ_CP045851.1"/>
</dbReference>
<evidence type="ECO:0000313" key="1">
    <source>
        <dbReference type="EMBL" id="QGG94751.1"/>
    </source>
</evidence>
<proteinExistence type="predicted"/>
<dbReference type="Gene3D" id="3.40.50.300">
    <property type="entry name" value="P-loop containing nucleotide triphosphate hydrolases"/>
    <property type="match status" value="1"/>
</dbReference>
<sequence length="242" mass="25389">MAVTDPLAEPTAEVQERLARLRALDERVRPVTLADRQVLPVVDALAPVLPGGGLRRGSVVALRADGEGGAATSLALAAVAEASGQGSWVAVVGLPTLGLVAAAELGVALDRLAVVATPDRGRWSQVVAALVDAVDLVVIGPTRVRPGDARRLEARARERGAVLLPIGVDWPTEPDLTLTVDAGRWEGIGRGHGHLRARRVRLRAEGRRDAARPRTTEVWLPAEGGGVAALEPSTVRALRPVR</sequence>
<keyword evidence="2" id="KW-1185">Reference proteome</keyword>
<dbReference type="InterPro" id="IPR027417">
    <property type="entry name" value="P-loop_NTPase"/>
</dbReference>
<dbReference type="KEGG" id="atq:GH723_06295"/>
<dbReference type="EMBL" id="CP045851">
    <property type="protein sequence ID" value="QGG94751.1"/>
    <property type="molecule type" value="Genomic_DNA"/>
</dbReference>
<reference evidence="1 2" key="1">
    <citation type="submission" date="2019-11" db="EMBL/GenBank/DDBJ databases">
        <authorList>
            <person name="He Y."/>
        </authorList>
    </citation>
    <scope>NUCLEOTIDE SEQUENCE [LARGE SCALE GENOMIC DNA]</scope>
    <source>
        <strain evidence="1 2">SCSIO 58843</strain>
    </source>
</reference>
<gene>
    <name evidence="1" type="ORF">GH723_06295</name>
</gene>
<protein>
    <submittedName>
        <fullName evidence="1">Uncharacterized protein</fullName>
    </submittedName>
</protein>
<organism evidence="1 2">
    <name type="scientific">Actinomarinicola tropica</name>
    <dbReference type="NCBI Taxonomy" id="2789776"/>
    <lineage>
        <taxon>Bacteria</taxon>
        <taxon>Bacillati</taxon>
        <taxon>Actinomycetota</taxon>
        <taxon>Acidimicrobiia</taxon>
        <taxon>Acidimicrobiales</taxon>
        <taxon>Iamiaceae</taxon>
        <taxon>Actinomarinicola</taxon>
    </lineage>
</organism>
<dbReference type="AlphaFoldDB" id="A0A5Q2RJL6"/>